<dbReference type="SUPFAM" id="SSF53187">
    <property type="entry name" value="Zn-dependent exopeptidases"/>
    <property type="match status" value="1"/>
</dbReference>
<comment type="caution">
    <text evidence="1">The sequence shown here is derived from an EMBL/GenBank/DDBJ whole genome shotgun (WGS) entry which is preliminary data.</text>
</comment>
<evidence type="ECO:0000313" key="2">
    <source>
        <dbReference type="Proteomes" id="UP000283530"/>
    </source>
</evidence>
<dbReference type="PANTHER" id="PTHR11014:SF63">
    <property type="entry name" value="METALLOPEPTIDASE, PUTATIVE (AFU_ORTHOLOGUE AFUA_6G09600)-RELATED"/>
    <property type="match status" value="1"/>
</dbReference>
<dbReference type="AlphaFoldDB" id="A0A3S3PAK2"/>
<name>A0A3S3PAK2_9MAGN</name>
<proteinExistence type="predicted"/>
<dbReference type="OrthoDB" id="6119954at2759"/>
<dbReference type="InterPro" id="IPR002933">
    <property type="entry name" value="Peptidase_M20"/>
</dbReference>
<dbReference type="InterPro" id="IPR017439">
    <property type="entry name" value="Amidohydrolase"/>
</dbReference>
<dbReference type="Proteomes" id="UP000283530">
    <property type="component" value="Unassembled WGS sequence"/>
</dbReference>
<dbReference type="Gene3D" id="3.40.630.10">
    <property type="entry name" value="Zn peptidases"/>
    <property type="match status" value="1"/>
</dbReference>
<protein>
    <submittedName>
        <fullName evidence="1">IAA-amino acid hydrolase ILR1-like protein 3</fullName>
    </submittedName>
</protein>
<keyword evidence="1" id="KW-0378">Hydrolase</keyword>
<organism evidence="1 2">
    <name type="scientific">Cinnamomum micranthum f. kanehirae</name>
    <dbReference type="NCBI Taxonomy" id="337451"/>
    <lineage>
        <taxon>Eukaryota</taxon>
        <taxon>Viridiplantae</taxon>
        <taxon>Streptophyta</taxon>
        <taxon>Embryophyta</taxon>
        <taxon>Tracheophyta</taxon>
        <taxon>Spermatophyta</taxon>
        <taxon>Magnoliopsida</taxon>
        <taxon>Magnoliidae</taxon>
        <taxon>Laurales</taxon>
        <taxon>Lauraceae</taxon>
        <taxon>Cinnamomum</taxon>
    </lineage>
</organism>
<reference evidence="1 2" key="1">
    <citation type="journal article" date="2019" name="Nat. Plants">
        <title>Stout camphor tree genome fills gaps in understanding of flowering plant genome evolution.</title>
        <authorList>
            <person name="Chaw S.M."/>
            <person name="Liu Y.C."/>
            <person name="Wu Y.W."/>
            <person name="Wang H.Y."/>
            <person name="Lin C.I."/>
            <person name="Wu C.S."/>
            <person name="Ke H.M."/>
            <person name="Chang L.Y."/>
            <person name="Hsu C.Y."/>
            <person name="Yang H.T."/>
            <person name="Sudianto E."/>
            <person name="Hsu M.H."/>
            <person name="Wu K.P."/>
            <person name="Wang L.N."/>
            <person name="Leebens-Mack J.H."/>
            <person name="Tsai I.J."/>
        </authorList>
    </citation>
    <scope>NUCLEOTIDE SEQUENCE [LARGE SCALE GENOMIC DNA]</scope>
    <source>
        <strain evidence="2">cv. Chaw 1501</strain>
        <tissue evidence="1">Young leaves</tissue>
    </source>
</reference>
<evidence type="ECO:0000313" key="1">
    <source>
        <dbReference type="EMBL" id="RWR97111.1"/>
    </source>
</evidence>
<dbReference type="PANTHER" id="PTHR11014">
    <property type="entry name" value="PEPTIDASE M20 FAMILY MEMBER"/>
    <property type="match status" value="1"/>
</dbReference>
<dbReference type="STRING" id="337451.A0A3S3PAK2"/>
<sequence length="206" mass="23368">MNAWSQYQFKSTYTNKWFARAKSLFARVDQTESCSLERNIVRSSSHKQNDDRSSELPFARAILQNFRSNRTLFARADILFAQVIESHSAVHRCSATVDFMEKERIPYPATVNDEVMHEFAERIGEGLLGEANVHLSPMSMGAEDFSFYSLKMPSAFFWIGIKTETDESIHSLHSPYFTLNEDALSIGAALHAAVAITYLNSHVAEF</sequence>
<dbReference type="GO" id="GO:0009850">
    <property type="term" value="P:auxin metabolic process"/>
    <property type="evidence" value="ECO:0007669"/>
    <property type="project" value="TreeGrafter"/>
</dbReference>
<dbReference type="GO" id="GO:0005783">
    <property type="term" value="C:endoplasmic reticulum"/>
    <property type="evidence" value="ECO:0007669"/>
    <property type="project" value="TreeGrafter"/>
</dbReference>
<dbReference type="Pfam" id="PF01546">
    <property type="entry name" value="Peptidase_M20"/>
    <property type="match status" value="1"/>
</dbReference>
<keyword evidence="2" id="KW-1185">Reference proteome</keyword>
<gene>
    <name evidence="1" type="ORF">CKAN_02652600</name>
</gene>
<dbReference type="Gene3D" id="3.30.70.360">
    <property type="match status" value="1"/>
</dbReference>
<accession>A0A3S3PAK2</accession>
<dbReference type="EMBL" id="QPKB01000012">
    <property type="protein sequence ID" value="RWR97111.1"/>
    <property type="molecule type" value="Genomic_DNA"/>
</dbReference>
<dbReference type="GO" id="GO:0010179">
    <property type="term" value="F:IAA-Ala conjugate hydrolase activity"/>
    <property type="evidence" value="ECO:0007669"/>
    <property type="project" value="TreeGrafter"/>
</dbReference>